<sequence length="63" mass="7275">MVTTHGIQDRICTFTAVYILWIPLVYSTDIFDLFRDEKLDEIIDITRCVSFQAEIIFSNCIAG</sequence>
<proteinExistence type="predicted"/>
<protein>
    <submittedName>
        <fullName evidence="1">Uncharacterized protein</fullName>
    </submittedName>
</protein>
<dbReference type="AlphaFoldDB" id="A0A2H9TA92"/>
<name>A0A2H9TA92_9ZZZZ</name>
<organism evidence="1">
    <name type="scientific">invertebrate metagenome</name>
    <dbReference type="NCBI Taxonomy" id="1711999"/>
    <lineage>
        <taxon>unclassified sequences</taxon>
        <taxon>metagenomes</taxon>
        <taxon>organismal metagenomes</taxon>
    </lineage>
</organism>
<reference evidence="1" key="1">
    <citation type="journal article" date="2017" name="Appl. Environ. Microbiol.">
        <title>Molecular characterization of an Endozoicomonas-like organism causing infection in king scallop Pecten maximus L.</title>
        <authorList>
            <person name="Cano I."/>
            <person name="van Aerle R."/>
            <person name="Ross S."/>
            <person name="Verner-Jeffreys D.W."/>
            <person name="Paley R.K."/>
            <person name="Rimmer G."/>
            <person name="Ryder D."/>
            <person name="Hooper P."/>
            <person name="Stone D."/>
            <person name="Feist S.W."/>
        </authorList>
    </citation>
    <scope>NUCLEOTIDE SEQUENCE</scope>
</reference>
<dbReference type="EMBL" id="NSIT01000031">
    <property type="protein sequence ID" value="PJE80117.1"/>
    <property type="molecule type" value="Genomic_DNA"/>
</dbReference>
<accession>A0A2H9TA92</accession>
<evidence type="ECO:0000313" key="1">
    <source>
        <dbReference type="EMBL" id="PJE80117.1"/>
    </source>
</evidence>
<gene>
    <name evidence="1" type="ORF">CI610_00881</name>
</gene>
<comment type="caution">
    <text evidence="1">The sequence shown here is derived from an EMBL/GenBank/DDBJ whole genome shotgun (WGS) entry which is preliminary data.</text>
</comment>